<organism evidence="3 4">
    <name type="scientific">Trichosporon asahii var. asahii (strain ATCC 90039 / CBS 2479 / JCM 2466 / KCTC 7840 / NBRC 103889/ NCYC 2677 / UAMH 7654)</name>
    <name type="common">Yeast</name>
    <dbReference type="NCBI Taxonomy" id="1186058"/>
    <lineage>
        <taxon>Eukaryota</taxon>
        <taxon>Fungi</taxon>
        <taxon>Dikarya</taxon>
        <taxon>Basidiomycota</taxon>
        <taxon>Agaricomycotina</taxon>
        <taxon>Tremellomycetes</taxon>
        <taxon>Trichosporonales</taxon>
        <taxon>Trichosporonaceae</taxon>
        <taxon>Trichosporon</taxon>
    </lineage>
</organism>
<dbReference type="GeneID" id="25984361"/>
<comment type="caution">
    <text evidence="3">The sequence shown here is derived from an EMBL/GenBank/DDBJ whole genome shotgun (WGS) entry which is preliminary data.</text>
</comment>
<proteinExistence type="predicted"/>
<evidence type="ECO:0000256" key="1">
    <source>
        <dbReference type="SAM" id="MobiDB-lite"/>
    </source>
</evidence>
<dbReference type="EMBL" id="ALBS01000139">
    <property type="protein sequence ID" value="EJT50006.1"/>
    <property type="molecule type" value="Genomic_DNA"/>
</dbReference>
<reference evidence="3 4" key="1">
    <citation type="journal article" date="2012" name="Eukaryot. Cell">
        <title>Draft genome sequence of CBS 2479, the standard type strain of Trichosporon asahii.</title>
        <authorList>
            <person name="Yang R.Y."/>
            <person name="Li H.T."/>
            <person name="Zhu H."/>
            <person name="Zhou G.P."/>
            <person name="Wang M."/>
            <person name="Wang L."/>
        </authorList>
    </citation>
    <scope>NUCLEOTIDE SEQUENCE [LARGE SCALE GENOMIC DNA]</scope>
    <source>
        <strain evidence="4">ATCC 90039 / CBS 2479 / JCM 2466 / KCTC 7840 / NCYC 2677 / UAMH 7654</strain>
    </source>
</reference>
<dbReference type="Proteomes" id="UP000002748">
    <property type="component" value="Unassembled WGS sequence"/>
</dbReference>
<dbReference type="KEGG" id="tasa:A1Q1_00847"/>
<keyword evidence="2" id="KW-0812">Transmembrane</keyword>
<feature type="transmembrane region" description="Helical" evidence="2">
    <location>
        <begin position="65"/>
        <end position="90"/>
    </location>
</feature>
<gene>
    <name evidence="3" type="ORF">A1Q1_00847</name>
</gene>
<evidence type="ECO:0000313" key="3">
    <source>
        <dbReference type="EMBL" id="EJT50006.1"/>
    </source>
</evidence>
<evidence type="ECO:0000313" key="4">
    <source>
        <dbReference type="Proteomes" id="UP000002748"/>
    </source>
</evidence>
<dbReference type="AlphaFoldDB" id="J5TAS4"/>
<name>J5TAS4_TRIAS</name>
<evidence type="ECO:0000256" key="2">
    <source>
        <dbReference type="SAM" id="Phobius"/>
    </source>
</evidence>
<dbReference type="VEuPathDB" id="FungiDB:A1Q1_00847"/>
<sequence>MFLRFATAPPPAPPQARDRISPAGWSLRSLRSLPDHGHLRIRASAPEPSETTEAQSTATLPTTTILSLGLGFIGAALVAIVLTLFLRYYLVTRVYPERAGMAPPPRPEGGFWARVGGWWDTFLAGYGSAYWEPRPTGPAPKRGAAPSTSDGPIAISVLLLMPAESGDPDDIPPLALGTAYLAPESPLPDLGHVRSRTLGEEEDKDEFVLDIVHTQPRYPPTFADLAMVRF</sequence>
<dbReference type="RefSeq" id="XP_014181222.1">
    <property type="nucleotide sequence ID" value="XM_014325747.1"/>
</dbReference>
<keyword evidence="2" id="KW-1133">Transmembrane helix</keyword>
<keyword evidence="2" id="KW-0472">Membrane</keyword>
<accession>J5TAS4</accession>
<protein>
    <submittedName>
        <fullName evidence="3">Uncharacterized protein</fullName>
    </submittedName>
</protein>
<feature type="region of interest" description="Disordered" evidence="1">
    <location>
        <begin position="1"/>
        <end position="20"/>
    </location>
</feature>
<dbReference type="HOGENOM" id="CLU_1220443_0_0_1"/>